<accession>A0AAE0F7F6</accession>
<proteinExistence type="predicted"/>
<dbReference type="Proteomes" id="UP001190700">
    <property type="component" value="Unassembled WGS sequence"/>
</dbReference>
<gene>
    <name evidence="1" type="ORF">CYMTET_37592</name>
</gene>
<protein>
    <submittedName>
        <fullName evidence="1">Uncharacterized protein</fullName>
    </submittedName>
</protein>
<dbReference type="AlphaFoldDB" id="A0AAE0F7F6"/>
<keyword evidence="2" id="KW-1185">Reference proteome</keyword>
<evidence type="ECO:0000313" key="2">
    <source>
        <dbReference type="Proteomes" id="UP001190700"/>
    </source>
</evidence>
<evidence type="ECO:0000313" key="1">
    <source>
        <dbReference type="EMBL" id="KAK3253165.1"/>
    </source>
</evidence>
<name>A0AAE0F7F6_9CHLO</name>
<organism evidence="1 2">
    <name type="scientific">Cymbomonas tetramitiformis</name>
    <dbReference type="NCBI Taxonomy" id="36881"/>
    <lineage>
        <taxon>Eukaryota</taxon>
        <taxon>Viridiplantae</taxon>
        <taxon>Chlorophyta</taxon>
        <taxon>Pyramimonadophyceae</taxon>
        <taxon>Pyramimonadales</taxon>
        <taxon>Pyramimonadaceae</taxon>
        <taxon>Cymbomonas</taxon>
    </lineage>
</organism>
<reference evidence="1 2" key="1">
    <citation type="journal article" date="2015" name="Genome Biol. Evol.">
        <title>Comparative Genomics of a Bacterivorous Green Alga Reveals Evolutionary Causalities and Consequences of Phago-Mixotrophic Mode of Nutrition.</title>
        <authorList>
            <person name="Burns J.A."/>
            <person name="Paasch A."/>
            <person name="Narechania A."/>
            <person name="Kim E."/>
        </authorList>
    </citation>
    <scope>NUCLEOTIDE SEQUENCE [LARGE SCALE GENOMIC DNA]</scope>
    <source>
        <strain evidence="1 2">PLY_AMNH</strain>
    </source>
</reference>
<sequence>MFSRDPFCPHDDMMSSHGTIPETRSGEASCAWQSNHEKRIKVYQPCEEYPASREAVIAAISRMLQWWIFLLVVATFPNPVENVPSVVVFFNTFPGTQQWYLEYRNTLRSDACNLVHSVYGWNSAPKVESPEIGYGEYVVFTSECTHFAFNAVDASTGVPHTNTAMLSVDLNNTKYANLIGVTLQDGAATLIAPRPLYDSYEIAYSIRNTFDATCAVTMANSAAQMASNSKWLTRWSLGPSQAAHRVSTCTTQLQIRGDDAWTESHCGYSTENFLRFECGEGDAREVAETSISARNDWCSSSMLAIVSHGIPGNATYPLQLMLISGDPEACTFACSDILHAQTGCAVFAPSAKDTESRAGNRRVAEFLWFLPTLFVLGRLWG</sequence>
<comment type="caution">
    <text evidence="1">The sequence shown here is derived from an EMBL/GenBank/DDBJ whole genome shotgun (WGS) entry which is preliminary data.</text>
</comment>
<dbReference type="EMBL" id="LGRX02024983">
    <property type="protein sequence ID" value="KAK3253165.1"/>
    <property type="molecule type" value="Genomic_DNA"/>
</dbReference>